<gene>
    <name evidence="3" type="ORF">CTI12_AA512440</name>
</gene>
<evidence type="ECO:0000256" key="1">
    <source>
        <dbReference type="ARBA" id="ARBA00007727"/>
    </source>
</evidence>
<keyword evidence="4" id="KW-1185">Reference proteome</keyword>
<dbReference type="InterPro" id="IPR026057">
    <property type="entry name" value="TBL_C"/>
</dbReference>
<reference evidence="3 4" key="1">
    <citation type="journal article" date="2018" name="Mol. Plant">
        <title>The genome of Artemisia annua provides insight into the evolution of Asteraceae family and artemisinin biosynthesis.</title>
        <authorList>
            <person name="Shen Q."/>
            <person name="Zhang L."/>
            <person name="Liao Z."/>
            <person name="Wang S."/>
            <person name="Yan T."/>
            <person name="Shi P."/>
            <person name="Liu M."/>
            <person name="Fu X."/>
            <person name="Pan Q."/>
            <person name="Wang Y."/>
            <person name="Lv Z."/>
            <person name="Lu X."/>
            <person name="Zhang F."/>
            <person name="Jiang W."/>
            <person name="Ma Y."/>
            <person name="Chen M."/>
            <person name="Hao X."/>
            <person name="Li L."/>
            <person name="Tang Y."/>
            <person name="Lv G."/>
            <person name="Zhou Y."/>
            <person name="Sun X."/>
            <person name="Brodelius P.E."/>
            <person name="Rose J.K.C."/>
            <person name="Tang K."/>
        </authorList>
    </citation>
    <scope>NUCLEOTIDE SEQUENCE [LARGE SCALE GENOMIC DNA]</scope>
    <source>
        <strain evidence="4">cv. Huhao1</strain>
        <tissue evidence="3">Leaf</tissue>
    </source>
</reference>
<name>A0A2U1LAP8_ARTAN</name>
<dbReference type="PANTHER" id="PTHR15852">
    <property type="entry name" value="PLASTID TRANSCRIPTIONALLY ACTIVE PROTEIN"/>
    <property type="match status" value="1"/>
</dbReference>
<dbReference type="InterPro" id="IPR036410">
    <property type="entry name" value="HSP_DnaJ_Cys-rich_dom_sf"/>
</dbReference>
<proteinExistence type="inferred from homology"/>
<protein>
    <submittedName>
        <fullName evidence="3">Heat shock protein DnaJ, cysteine-rich domain-containing protein</fullName>
    </submittedName>
</protein>
<sequence>MMFVGDSLNRGQYVSMACLLHSLIPKSHHVSRVSSGKSKSLHQQEDALGISRSENYSTAATGRCNRRVTELGVPKPSWIVKSESNVRLEKRKKPEPSCVVCRGSGRVDCYDCSGKGRTNCVELAMLPNGEWPKWCKTCGGSGLAYCSRCLGTGEYRYLMGFHFMKKDEDQDQGSQTVRDQLRARKRAEDFLQNDKTA</sequence>
<evidence type="ECO:0000259" key="2">
    <source>
        <dbReference type="Pfam" id="PF13839"/>
    </source>
</evidence>
<evidence type="ECO:0000313" key="4">
    <source>
        <dbReference type="Proteomes" id="UP000245207"/>
    </source>
</evidence>
<keyword evidence="3" id="KW-0346">Stress response</keyword>
<dbReference type="OrthoDB" id="3355217at2759"/>
<organism evidence="3 4">
    <name type="scientific">Artemisia annua</name>
    <name type="common">Sweet wormwood</name>
    <dbReference type="NCBI Taxonomy" id="35608"/>
    <lineage>
        <taxon>Eukaryota</taxon>
        <taxon>Viridiplantae</taxon>
        <taxon>Streptophyta</taxon>
        <taxon>Embryophyta</taxon>
        <taxon>Tracheophyta</taxon>
        <taxon>Spermatophyta</taxon>
        <taxon>Magnoliopsida</taxon>
        <taxon>eudicotyledons</taxon>
        <taxon>Gunneridae</taxon>
        <taxon>Pentapetalae</taxon>
        <taxon>asterids</taxon>
        <taxon>campanulids</taxon>
        <taxon>Asterales</taxon>
        <taxon>Asteraceae</taxon>
        <taxon>Asteroideae</taxon>
        <taxon>Anthemideae</taxon>
        <taxon>Artemisiinae</taxon>
        <taxon>Artemisia</taxon>
    </lineage>
</organism>
<evidence type="ECO:0000313" key="3">
    <source>
        <dbReference type="EMBL" id="PWA46070.1"/>
    </source>
</evidence>
<comment type="caution">
    <text evidence="3">The sequence shown here is derived from an EMBL/GenBank/DDBJ whole genome shotgun (WGS) entry which is preliminary data.</text>
</comment>
<dbReference type="AlphaFoldDB" id="A0A2U1LAP8"/>
<dbReference type="PANTHER" id="PTHR15852:SF54">
    <property type="entry name" value="PROTEIN SSUH2 HOMOLOG"/>
    <property type="match status" value="1"/>
</dbReference>
<dbReference type="SUPFAM" id="SSF57938">
    <property type="entry name" value="DnaJ/Hsp40 cysteine-rich domain"/>
    <property type="match status" value="1"/>
</dbReference>
<feature type="domain" description="Trichome birefringence-like C-terminal" evidence="2">
    <location>
        <begin position="1"/>
        <end position="45"/>
    </location>
</feature>
<dbReference type="Proteomes" id="UP000245207">
    <property type="component" value="Unassembled WGS sequence"/>
</dbReference>
<dbReference type="EMBL" id="PKPP01010461">
    <property type="protein sequence ID" value="PWA46070.1"/>
    <property type="molecule type" value="Genomic_DNA"/>
</dbReference>
<dbReference type="Pfam" id="PF13839">
    <property type="entry name" value="PC-Esterase"/>
    <property type="match status" value="1"/>
</dbReference>
<accession>A0A2U1LAP8</accession>
<comment type="similarity">
    <text evidence="1">Belongs to the PC-esterase family. TBL subfamily.</text>
</comment>
<dbReference type="GO" id="GO:0016740">
    <property type="term" value="F:transferase activity"/>
    <property type="evidence" value="ECO:0007669"/>
    <property type="project" value="InterPro"/>
</dbReference>